<keyword evidence="6" id="KW-1185">Reference proteome</keyword>
<dbReference type="Gene3D" id="3.40.50.720">
    <property type="entry name" value="NAD(P)-binding Rossmann-like Domain"/>
    <property type="match status" value="1"/>
</dbReference>
<evidence type="ECO:0000256" key="4">
    <source>
        <dbReference type="SAM" id="Phobius"/>
    </source>
</evidence>
<dbReference type="PRINTS" id="PR00080">
    <property type="entry name" value="SDRFAMILY"/>
</dbReference>
<dbReference type="EMBL" id="ATAX01000025">
    <property type="protein sequence ID" value="EWM53479.1"/>
    <property type="molecule type" value="Genomic_DNA"/>
</dbReference>
<keyword evidence="4" id="KW-1133">Transmembrane helix</keyword>
<evidence type="ECO:0000256" key="1">
    <source>
        <dbReference type="ARBA" id="ARBA00006484"/>
    </source>
</evidence>
<dbReference type="Proteomes" id="UP000019365">
    <property type="component" value="Unassembled WGS sequence"/>
</dbReference>
<name>W7UPV3_RUMFL</name>
<evidence type="ECO:0008006" key="7">
    <source>
        <dbReference type="Google" id="ProtNLM"/>
    </source>
</evidence>
<feature type="transmembrane region" description="Helical" evidence="4">
    <location>
        <begin position="125"/>
        <end position="146"/>
    </location>
</feature>
<dbReference type="PANTHER" id="PTHR43899:SF13">
    <property type="entry name" value="RH59310P"/>
    <property type="match status" value="1"/>
</dbReference>
<comment type="caution">
    <text evidence="5">The sequence shown here is derived from an EMBL/GenBank/DDBJ whole genome shotgun (WGS) entry which is preliminary data.</text>
</comment>
<comment type="similarity">
    <text evidence="1 3">Belongs to the short-chain dehydrogenases/reductases (SDR) family.</text>
</comment>
<dbReference type="PANTHER" id="PTHR43899">
    <property type="entry name" value="RH59310P"/>
    <property type="match status" value="1"/>
</dbReference>
<dbReference type="GO" id="GO:0016491">
    <property type="term" value="F:oxidoreductase activity"/>
    <property type="evidence" value="ECO:0007669"/>
    <property type="project" value="UniProtKB-KW"/>
</dbReference>
<keyword evidence="4" id="KW-0812">Transmembrane</keyword>
<dbReference type="InterPro" id="IPR002347">
    <property type="entry name" value="SDR_fam"/>
</dbReference>
<evidence type="ECO:0000256" key="3">
    <source>
        <dbReference type="RuleBase" id="RU000363"/>
    </source>
</evidence>
<organism evidence="5 6">
    <name type="scientific">Ruminococcus flavefaciens 007c</name>
    <dbReference type="NCBI Taxonomy" id="1341157"/>
    <lineage>
        <taxon>Bacteria</taxon>
        <taxon>Bacillati</taxon>
        <taxon>Bacillota</taxon>
        <taxon>Clostridia</taxon>
        <taxon>Eubacteriales</taxon>
        <taxon>Oscillospiraceae</taxon>
        <taxon>Ruminococcus</taxon>
    </lineage>
</organism>
<dbReference type="PIRSF" id="PIRSF000126">
    <property type="entry name" value="11-beta-HSD1"/>
    <property type="match status" value="1"/>
</dbReference>
<feature type="transmembrane region" description="Helical" evidence="4">
    <location>
        <begin position="210"/>
        <end position="228"/>
    </location>
</feature>
<keyword evidence="4" id="KW-0472">Membrane</keyword>
<evidence type="ECO:0000313" key="5">
    <source>
        <dbReference type="EMBL" id="EWM53479.1"/>
    </source>
</evidence>
<dbReference type="RefSeq" id="WP_037299336.1">
    <property type="nucleotide sequence ID" value="NZ_ATAX01000025.1"/>
</dbReference>
<dbReference type="CDD" id="cd05233">
    <property type="entry name" value="SDR_c"/>
    <property type="match status" value="1"/>
</dbReference>
<reference evidence="5 6" key="1">
    <citation type="journal article" date="2014" name="PLoS ONE">
        <title>Rumen cellulosomics: divergent fiber-degrading strategies revealed by comparative genome-wide analysis of six ruminococcal strains.</title>
        <authorList>
            <person name="Dassa B."/>
            <person name="Borovok I."/>
            <person name="Ruimy-Israeli V."/>
            <person name="Lamed R."/>
            <person name="Flint H.J."/>
            <person name="Duncan S.H."/>
            <person name="Henrissat B."/>
            <person name="Coutinho P."/>
            <person name="Morrison M."/>
            <person name="Mosoni P."/>
            <person name="Yeoman C.J."/>
            <person name="White B.A."/>
            <person name="Bayer E.A."/>
        </authorList>
    </citation>
    <scope>NUCLEOTIDE SEQUENCE [LARGE SCALE GENOMIC DNA]</scope>
    <source>
        <strain evidence="5 6">007c</strain>
    </source>
</reference>
<sequence length="260" mass="28680">MKALITGATSGIGQSIAEKLSKKGWDVILTGRNEKKLNELKESLGSGTEIITANLSKREDVYKVYDFCKGKNIDMLVNNAGYGLFGKFDETDLDDEVNMINVNITALHILTKLFLREFKKRDSGIILNVASAAGFMTGPLMAGYYASKNYVLRLSLAIYEELRRDRSKVSITVLCPGPVDTNFNNRAGVSFSVKPISADYAAEFALKKAFSGRLLAVPGFTVWLGTWGSRFMPHKMLSAIVYNIQKAKKTADGKEKALKK</sequence>
<evidence type="ECO:0000256" key="2">
    <source>
        <dbReference type="ARBA" id="ARBA00023002"/>
    </source>
</evidence>
<protein>
    <recommendedName>
        <fullName evidence="7">Ketoacyl reductase</fullName>
    </recommendedName>
</protein>
<keyword evidence="2" id="KW-0560">Oxidoreductase</keyword>
<proteinExistence type="inferred from homology"/>
<dbReference type="InterPro" id="IPR036291">
    <property type="entry name" value="NAD(P)-bd_dom_sf"/>
</dbReference>
<dbReference type="PRINTS" id="PR00081">
    <property type="entry name" value="GDHRDH"/>
</dbReference>
<dbReference type="Pfam" id="PF00106">
    <property type="entry name" value="adh_short"/>
    <property type="match status" value="1"/>
</dbReference>
<accession>W7UPV3</accession>
<dbReference type="SUPFAM" id="SSF51735">
    <property type="entry name" value="NAD(P)-binding Rossmann-fold domains"/>
    <property type="match status" value="1"/>
</dbReference>
<dbReference type="OrthoDB" id="9808814at2"/>
<gene>
    <name evidence="5" type="ORF">RF007C_07300</name>
</gene>
<evidence type="ECO:0000313" key="6">
    <source>
        <dbReference type="Proteomes" id="UP000019365"/>
    </source>
</evidence>
<dbReference type="eggNOG" id="COG0300">
    <property type="taxonomic scope" value="Bacteria"/>
</dbReference>
<dbReference type="PATRIC" id="fig|1341157.4.peg.1886"/>
<dbReference type="InterPro" id="IPR051019">
    <property type="entry name" value="VLCFA-Steroid_DH"/>
</dbReference>
<dbReference type="AlphaFoldDB" id="W7UPV3"/>